<evidence type="ECO:0000313" key="2">
    <source>
        <dbReference type="Proteomes" id="UP000662764"/>
    </source>
</evidence>
<dbReference type="EMBL" id="CP051511">
    <property type="protein sequence ID" value="QQW99936.1"/>
    <property type="molecule type" value="Genomic_DNA"/>
</dbReference>
<dbReference type="InterPro" id="IPR002718">
    <property type="entry name" value="OMP_Helicobacter"/>
</dbReference>
<sequence>MELGVKIPTINTDYYSFMGTELKYRRLYSVYLNHAFAY</sequence>
<reference evidence="1 2" key="1">
    <citation type="journal article" date="2020" name="Front. Microbiol.">
        <title>Identification of New Helicobacter pylori Subpopulations in Native Americans and Mestizos From Peru.</title>
        <authorList>
            <person name="Gutierrez-Escobar A.J."/>
            <person name="Velapatino B."/>
            <person name="Borda V."/>
            <person name="Rabkin C.S."/>
            <person name="Tarazona-Santos E."/>
            <person name="Cabrera L."/>
            <person name="Cok J."/>
            <person name="Hooper C.C."/>
            <person name="Jahuira-Arias H."/>
            <person name="Herrera P."/>
            <person name="Noureen M."/>
            <person name="Wang D."/>
            <person name="Romero-Gallo J."/>
            <person name="Tran B."/>
            <person name="Peek R.M. Jr"/>
            <person name="Berg D.E."/>
            <person name="Gilman R.H."/>
            <person name="Camargo M.C."/>
        </authorList>
    </citation>
    <scope>NUCLEOTIDE SEQUENCE [LARGE SCALE GENOMIC DNA]</scope>
    <source>
        <strain evidence="1 2">ASHA-006</strain>
    </source>
</reference>
<accession>A0ABD7CDJ8</accession>
<organism evidence="1 2">
    <name type="scientific">Helicobacter pylori</name>
    <name type="common">Campylobacter pylori</name>
    <dbReference type="NCBI Taxonomy" id="210"/>
    <lineage>
        <taxon>Bacteria</taxon>
        <taxon>Pseudomonadati</taxon>
        <taxon>Campylobacterota</taxon>
        <taxon>Epsilonproteobacteria</taxon>
        <taxon>Campylobacterales</taxon>
        <taxon>Helicobacteraceae</taxon>
        <taxon>Helicobacter</taxon>
    </lineage>
</organism>
<dbReference type="Proteomes" id="UP000662764">
    <property type="component" value="Chromosome"/>
</dbReference>
<dbReference type="AlphaFoldDB" id="A0ABD7CDJ8"/>
<gene>
    <name evidence="1" type="ORF">HGK51_06420</name>
</gene>
<name>A0ABD7CDJ8_HELPX</name>
<protein>
    <submittedName>
        <fullName evidence="1">Outer membrane beta-barrel protein</fullName>
    </submittedName>
</protein>
<evidence type="ECO:0000313" key="1">
    <source>
        <dbReference type="EMBL" id="QQW99936.1"/>
    </source>
</evidence>
<dbReference type="Pfam" id="PF01856">
    <property type="entry name" value="HP_OMP"/>
    <property type="match status" value="1"/>
</dbReference>
<proteinExistence type="predicted"/>